<feature type="transmembrane region" description="Helical" evidence="1">
    <location>
        <begin position="459"/>
        <end position="486"/>
    </location>
</feature>
<proteinExistence type="predicted"/>
<protein>
    <submittedName>
        <fullName evidence="2">Efflux RND transporter permease subunit</fullName>
    </submittedName>
</protein>
<comment type="caution">
    <text evidence="2">The sequence shown here is derived from an EMBL/GenBank/DDBJ whole genome shotgun (WGS) entry which is preliminary data.</text>
</comment>
<dbReference type="SUPFAM" id="SSF82693">
    <property type="entry name" value="Multidrug efflux transporter AcrB pore domain, PN1, PN2, PC1 and PC2 subdomains"/>
    <property type="match status" value="2"/>
</dbReference>
<dbReference type="EMBL" id="VBOU01000039">
    <property type="protein sequence ID" value="TMQ55226.1"/>
    <property type="molecule type" value="Genomic_DNA"/>
</dbReference>
<dbReference type="SUPFAM" id="SSF82866">
    <property type="entry name" value="Multidrug efflux transporter AcrB transmembrane domain"/>
    <property type="match status" value="1"/>
</dbReference>
<dbReference type="Proteomes" id="UP000319829">
    <property type="component" value="Unassembled WGS sequence"/>
</dbReference>
<dbReference type="PANTHER" id="PTHR32063:SF0">
    <property type="entry name" value="SWARMING MOTILITY PROTEIN SWRC"/>
    <property type="match status" value="1"/>
</dbReference>
<dbReference type="AlphaFoldDB" id="A0A538SV20"/>
<dbReference type="Gene3D" id="1.20.1640.10">
    <property type="entry name" value="Multidrug efflux transporter AcrB transmembrane domain"/>
    <property type="match status" value="2"/>
</dbReference>
<feature type="transmembrane region" description="Helical" evidence="1">
    <location>
        <begin position="382"/>
        <end position="406"/>
    </location>
</feature>
<dbReference type="Pfam" id="PF00873">
    <property type="entry name" value="ACR_tran"/>
    <property type="match status" value="1"/>
</dbReference>
<sequence length="630" mass="67944">MKLTEFSVKNWQFTVVLFVMLAALGLTSLFRISRGEDPPIDFPTFTIVAVYPGASAEDLERLVVKQLEDTLHGLDDVRSISSNIRPGVARVQVEFEPNEDADKKYDDVVREVNALRTGLPPEVARLDIYKASTLDVNIVQVALVSPLASYATLDSLGEALEDRLTALPGVRTAERWGAPERQVDVDLDLGRLAALRLPVGQVLGAIGGESADIPGGSVDVGRRSFSVRSSGSYETLDQVRGTVVRGGNGRLVHVGDVAHVSWGSADSTYRARFNGRRAIFVTATQRAGTTVGAVRDRIYAGLDEFERTLPPGITLHRGFDQAANVAHRLGRLGEDFLIALSLVLLTLLPLGGRAALVVMISIPLSLAMAVTSLAWTGFTLNQLSIVGMVIALGLLVDDSIVVVENITRYRRAGHSRTQAAILATQQIWVAVLGATATLVFAFVPLLFLPGGPGRYIRSLPVAVVFAVLASLVVSLTVIPWLASLLLGRDEGPEGNRFLRAFDRGIHATYAPLLDRALHRPGRTLVLAAAFVVASFALVPVVGFSLFPKAETPQFRVDITAPEGASIAATDSAARYAERVLGRAPGVRAIYTSVGHDNPRVYYNVSSRTDDPRIGQLFVLSNHYDHKTTPR</sequence>
<dbReference type="Gene3D" id="3.30.70.1320">
    <property type="entry name" value="Multidrug efflux transporter AcrB pore domain like"/>
    <property type="match status" value="1"/>
</dbReference>
<keyword evidence="1" id="KW-1133">Transmembrane helix</keyword>
<dbReference type="GO" id="GO:0042910">
    <property type="term" value="F:xenobiotic transmembrane transporter activity"/>
    <property type="evidence" value="ECO:0007669"/>
    <property type="project" value="TreeGrafter"/>
</dbReference>
<dbReference type="InterPro" id="IPR001036">
    <property type="entry name" value="Acrflvin-R"/>
</dbReference>
<feature type="transmembrane region" description="Helical" evidence="1">
    <location>
        <begin position="336"/>
        <end position="362"/>
    </location>
</feature>
<dbReference type="SUPFAM" id="SSF82714">
    <property type="entry name" value="Multidrug efflux transporter AcrB TolC docking domain, DN and DC subdomains"/>
    <property type="match status" value="1"/>
</dbReference>
<keyword evidence="1" id="KW-0472">Membrane</keyword>
<dbReference type="PANTHER" id="PTHR32063">
    <property type="match status" value="1"/>
</dbReference>
<feature type="transmembrane region" description="Helical" evidence="1">
    <location>
        <begin position="524"/>
        <end position="546"/>
    </location>
</feature>
<evidence type="ECO:0000256" key="1">
    <source>
        <dbReference type="SAM" id="Phobius"/>
    </source>
</evidence>
<gene>
    <name evidence="2" type="ORF">E6K74_03790</name>
</gene>
<keyword evidence="1" id="KW-0812">Transmembrane</keyword>
<dbReference type="InterPro" id="IPR027463">
    <property type="entry name" value="AcrB_DN_DC_subdom"/>
</dbReference>
<feature type="non-terminal residue" evidence="2">
    <location>
        <position position="630"/>
    </location>
</feature>
<feature type="transmembrane region" description="Helical" evidence="1">
    <location>
        <begin position="427"/>
        <end position="447"/>
    </location>
</feature>
<dbReference type="Gene3D" id="3.30.70.1430">
    <property type="entry name" value="Multidrug efflux transporter AcrB pore domain"/>
    <property type="match status" value="2"/>
</dbReference>
<evidence type="ECO:0000313" key="2">
    <source>
        <dbReference type="EMBL" id="TMQ55226.1"/>
    </source>
</evidence>
<feature type="transmembrane region" description="Helical" evidence="1">
    <location>
        <begin position="12"/>
        <end position="30"/>
    </location>
</feature>
<accession>A0A538SV20</accession>
<dbReference type="PRINTS" id="PR00702">
    <property type="entry name" value="ACRIFLAVINRP"/>
</dbReference>
<organism evidence="2 3">
    <name type="scientific">Eiseniibacteriota bacterium</name>
    <dbReference type="NCBI Taxonomy" id="2212470"/>
    <lineage>
        <taxon>Bacteria</taxon>
        <taxon>Candidatus Eiseniibacteriota</taxon>
    </lineage>
</organism>
<evidence type="ECO:0000313" key="3">
    <source>
        <dbReference type="Proteomes" id="UP000319829"/>
    </source>
</evidence>
<name>A0A538SV20_UNCEI</name>
<dbReference type="GO" id="GO:0005886">
    <property type="term" value="C:plasma membrane"/>
    <property type="evidence" value="ECO:0007669"/>
    <property type="project" value="TreeGrafter"/>
</dbReference>
<dbReference type="Gene3D" id="3.30.2090.10">
    <property type="entry name" value="Multidrug efflux transporter AcrB TolC docking domain, DN and DC subdomains"/>
    <property type="match status" value="1"/>
</dbReference>
<reference evidence="2 3" key="1">
    <citation type="journal article" date="2019" name="Nat. Microbiol.">
        <title>Mediterranean grassland soil C-N compound turnover is dependent on rainfall and depth, and is mediated by genomically divergent microorganisms.</title>
        <authorList>
            <person name="Diamond S."/>
            <person name="Andeer P.F."/>
            <person name="Li Z."/>
            <person name="Crits-Christoph A."/>
            <person name="Burstein D."/>
            <person name="Anantharaman K."/>
            <person name="Lane K.R."/>
            <person name="Thomas B.C."/>
            <person name="Pan C."/>
            <person name="Northen T.R."/>
            <person name="Banfield J.F."/>
        </authorList>
    </citation>
    <scope>NUCLEOTIDE SEQUENCE [LARGE SCALE GENOMIC DNA]</scope>
    <source>
        <strain evidence="2">WS_4</strain>
    </source>
</reference>